<organism evidence="2 3">
    <name type="scientific">Serinicoccus chungangensis</name>
    <dbReference type="NCBI Taxonomy" id="767452"/>
    <lineage>
        <taxon>Bacteria</taxon>
        <taxon>Bacillati</taxon>
        <taxon>Actinomycetota</taxon>
        <taxon>Actinomycetes</taxon>
        <taxon>Micrococcales</taxon>
        <taxon>Ornithinimicrobiaceae</taxon>
        <taxon>Serinicoccus</taxon>
    </lineage>
</organism>
<evidence type="ECO:0000313" key="2">
    <source>
        <dbReference type="EMBL" id="KUG51961.1"/>
    </source>
</evidence>
<gene>
    <name evidence="2" type="ORF">AVL62_08515</name>
</gene>
<evidence type="ECO:0008006" key="4">
    <source>
        <dbReference type="Google" id="ProtNLM"/>
    </source>
</evidence>
<dbReference type="Proteomes" id="UP000054837">
    <property type="component" value="Unassembled WGS sequence"/>
</dbReference>
<comment type="caution">
    <text evidence="2">The sequence shown here is derived from an EMBL/GenBank/DDBJ whole genome shotgun (WGS) entry which is preliminary data.</text>
</comment>
<dbReference type="RefSeq" id="WP_058892256.1">
    <property type="nucleotide sequence ID" value="NZ_LQBL01000031.1"/>
</dbReference>
<dbReference type="STRING" id="767452.AVL62_08515"/>
<keyword evidence="3" id="KW-1185">Reference proteome</keyword>
<accession>A0A0W8I2K0</accession>
<reference evidence="2 3" key="1">
    <citation type="submission" date="2015-12" db="EMBL/GenBank/DDBJ databases">
        <title>Serinicoccus chungangenesis strain CD08_5 genome sequencing and assembly.</title>
        <authorList>
            <person name="Chander A.M."/>
            <person name="Kaur G."/>
            <person name="Nair G.R."/>
            <person name="Dhawan D.K."/>
            <person name="Kochhar R.K."/>
            <person name="Mayilraj S."/>
            <person name="Bhadada S.K."/>
        </authorList>
    </citation>
    <scope>NUCLEOTIDE SEQUENCE [LARGE SCALE GENOMIC DNA]</scope>
    <source>
        <strain evidence="2 3">CD08_5</strain>
    </source>
</reference>
<sequence>MATILLLPSPLLPTSAYAGLARALEQTGVRVGIAPVEAGPGLDPHALVREWAGLVEPGTTMLAHSNAGYLAPAVRAAAPTAGRERVGIAFMHAALPPEAGPAPLAPARFREHLAGLADADGLLPPWTRWWPREVVDQVVPADRFPEIDEECPRLPLSYFDTEMAPPSGWTAWPQAYLAFGSTYADELAAARSRGWPRRTMTGGHLHFLVDPGAVALEVVTLREQLPG</sequence>
<evidence type="ECO:0000256" key="1">
    <source>
        <dbReference type="SAM" id="SignalP"/>
    </source>
</evidence>
<feature type="chain" id="PRO_5038487308" description="AB hydrolase-1 domain-containing protein" evidence="1">
    <location>
        <begin position="19"/>
        <end position="227"/>
    </location>
</feature>
<feature type="signal peptide" evidence="1">
    <location>
        <begin position="1"/>
        <end position="18"/>
    </location>
</feature>
<proteinExistence type="predicted"/>
<dbReference type="EMBL" id="LQBL01000031">
    <property type="protein sequence ID" value="KUG51961.1"/>
    <property type="molecule type" value="Genomic_DNA"/>
</dbReference>
<dbReference type="OrthoDB" id="2972445at2"/>
<dbReference type="AlphaFoldDB" id="A0A0W8I2K0"/>
<protein>
    <recommendedName>
        <fullName evidence="4">AB hydrolase-1 domain-containing protein</fullName>
    </recommendedName>
</protein>
<evidence type="ECO:0000313" key="3">
    <source>
        <dbReference type="Proteomes" id="UP000054837"/>
    </source>
</evidence>
<keyword evidence="1" id="KW-0732">Signal</keyword>
<name>A0A0W8I2K0_9MICO</name>